<feature type="transmembrane region" description="Helical" evidence="1">
    <location>
        <begin position="53"/>
        <end position="86"/>
    </location>
</feature>
<keyword evidence="1" id="KW-1133">Transmembrane helix</keyword>
<evidence type="ECO:0000256" key="1">
    <source>
        <dbReference type="SAM" id="Phobius"/>
    </source>
</evidence>
<dbReference type="AlphaFoldDB" id="A0A1N7IM31"/>
<dbReference type="RefSeq" id="WP_123867252.1">
    <property type="nucleotide sequence ID" value="NZ_CP033926.1"/>
</dbReference>
<gene>
    <name evidence="2" type="ORF">SAMN05421768_10667</name>
</gene>
<reference evidence="2 3" key="1">
    <citation type="submission" date="2017-01" db="EMBL/GenBank/DDBJ databases">
        <authorList>
            <person name="Mah S.A."/>
            <person name="Swanson W.J."/>
            <person name="Moy G.W."/>
            <person name="Vacquier V.D."/>
        </authorList>
    </citation>
    <scope>NUCLEOTIDE SEQUENCE [LARGE SCALE GENOMIC DNA]</scope>
    <source>
        <strain evidence="2 3">DSM 16927</strain>
    </source>
</reference>
<feature type="transmembrane region" description="Helical" evidence="1">
    <location>
        <begin position="12"/>
        <end position="33"/>
    </location>
</feature>
<protein>
    <submittedName>
        <fullName evidence="2">Uncharacterized protein</fullName>
    </submittedName>
</protein>
<organism evidence="2 3">
    <name type="scientific">Chryseobacterium joostei</name>
    <dbReference type="NCBI Taxonomy" id="112234"/>
    <lineage>
        <taxon>Bacteria</taxon>
        <taxon>Pseudomonadati</taxon>
        <taxon>Bacteroidota</taxon>
        <taxon>Flavobacteriia</taxon>
        <taxon>Flavobacteriales</taxon>
        <taxon>Weeksellaceae</taxon>
        <taxon>Chryseobacterium group</taxon>
        <taxon>Chryseobacterium</taxon>
    </lineage>
</organism>
<dbReference type="EMBL" id="FTNZ01000006">
    <property type="protein sequence ID" value="SIS38153.1"/>
    <property type="molecule type" value="Genomic_DNA"/>
</dbReference>
<keyword evidence="1" id="KW-0812">Transmembrane</keyword>
<evidence type="ECO:0000313" key="3">
    <source>
        <dbReference type="Proteomes" id="UP000186106"/>
    </source>
</evidence>
<keyword evidence="1" id="KW-0472">Membrane</keyword>
<name>A0A1N7IM31_9FLAO</name>
<proteinExistence type="predicted"/>
<evidence type="ECO:0000313" key="2">
    <source>
        <dbReference type="EMBL" id="SIS38153.1"/>
    </source>
</evidence>
<accession>A0A1N7IM31</accession>
<dbReference type="Proteomes" id="UP000186106">
    <property type="component" value="Unassembled WGS sequence"/>
</dbReference>
<dbReference type="STRING" id="112234.SAMN05421768_10667"/>
<sequence>MKKVYYQPQGISIFIGTTLMLIGLSPLMFDIYLAIEDETTLASFFSSFLPGNYFAYGIVDGIISLILELLLFAIFLGMFVAGLMYVKKSQNILKLEFGDNEIAYATLNIKTKGDVLATAFGYLQNYETIDYTEIDKIELLNNGSRKLIKLKLKKREFLLNIRFPESEAEEVRKFIMGKMK</sequence>